<dbReference type="Pfam" id="PF01578">
    <property type="entry name" value="Cytochrom_C_asm"/>
    <property type="match status" value="1"/>
</dbReference>
<evidence type="ECO:0000256" key="2">
    <source>
        <dbReference type="ARBA" id="ARBA00022692"/>
    </source>
</evidence>
<sequence length="270" mass="30943">MPNETLLLWASLMVYVAGGCTAIIATVFKRRPERTVLALMLLGLLLQTLAIGLRWERLGHGPFNTMFEILSSNIWSLTLFFSIVYWRIRAIRPIAVFVLPVLFMMMGWMMMMPDHDSILPTTYQTVWLYVHIGFGKVFMGALLVSFGLAMVVLLREGAFIKENFARLPDNRSLDELSYRFILLALIFDSLMLVAGAIWAQEAWGRYWAWDPLETWAFASWLLLAFTLHCRVTFRPQPLYSAMLAILVFAISFMTFFGIPFINQVPHKGAV</sequence>
<keyword evidence="4 6" id="KW-1133">Transmembrane helix</keyword>
<dbReference type="RefSeq" id="WP_125015680.1">
    <property type="nucleotide sequence ID" value="NZ_QWEZ01000001.1"/>
</dbReference>
<comment type="subcellular location">
    <subcellularLocation>
        <location evidence="1">Membrane</location>
        <topology evidence="1">Multi-pass membrane protein</topology>
    </subcellularLocation>
</comment>
<feature type="transmembrane region" description="Helical" evidence="6">
    <location>
        <begin position="132"/>
        <end position="155"/>
    </location>
</feature>
<feature type="transmembrane region" description="Helical" evidence="6">
    <location>
        <begin position="238"/>
        <end position="261"/>
    </location>
</feature>
<keyword evidence="9" id="KW-1185">Reference proteome</keyword>
<proteinExistence type="predicted"/>
<keyword evidence="2 6" id="KW-0812">Transmembrane</keyword>
<feature type="transmembrane region" description="Helical" evidence="6">
    <location>
        <begin position="176"/>
        <end position="199"/>
    </location>
</feature>
<evidence type="ECO:0000256" key="3">
    <source>
        <dbReference type="ARBA" id="ARBA00022748"/>
    </source>
</evidence>
<dbReference type="Proteomes" id="UP000280792">
    <property type="component" value="Unassembled WGS sequence"/>
</dbReference>
<feature type="transmembrane region" description="Helical" evidence="6">
    <location>
        <begin position="35"/>
        <end position="55"/>
    </location>
</feature>
<dbReference type="GO" id="GO:0005886">
    <property type="term" value="C:plasma membrane"/>
    <property type="evidence" value="ECO:0007669"/>
    <property type="project" value="TreeGrafter"/>
</dbReference>
<dbReference type="GO" id="GO:0017004">
    <property type="term" value="P:cytochrome complex assembly"/>
    <property type="evidence" value="ECO:0007669"/>
    <property type="project" value="UniProtKB-KW"/>
</dbReference>
<dbReference type="EMBL" id="QWEZ01000001">
    <property type="protein sequence ID" value="RRJ85255.1"/>
    <property type="molecule type" value="Genomic_DNA"/>
</dbReference>
<dbReference type="GO" id="GO:0020037">
    <property type="term" value="F:heme binding"/>
    <property type="evidence" value="ECO:0007669"/>
    <property type="project" value="InterPro"/>
</dbReference>
<evidence type="ECO:0000313" key="9">
    <source>
        <dbReference type="Proteomes" id="UP000280792"/>
    </source>
</evidence>
<evidence type="ECO:0000256" key="4">
    <source>
        <dbReference type="ARBA" id="ARBA00022989"/>
    </source>
</evidence>
<evidence type="ECO:0000256" key="5">
    <source>
        <dbReference type="ARBA" id="ARBA00023136"/>
    </source>
</evidence>
<dbReference type="PANTHER" id="PTHR30071:SF1">
    <property type="entry name" value="CYTOCHROME B_B6 PROTEIN-RELATED"/>
    <property type="match status" value="1"/>
</dbReference>
<reference evidence="8 9" key="1">
    <citation type="submission" date="2018-08" db="EMBL/GenBank/DDBJ databases">
        <authorList>
            <person name="Khan S.A."/>
        </authorList>
    </citation>
    <scope>NUCLEOTIDE SEQUENCE [LARGE SCALE GENOMIC DNA]</scope>
    <source>
        <strain evidence="8 9">GTF-13</strain>
    </source>
</reference>
<evidence type="ECO:0000313" key="8">
    <source>
        <dbReference type="EMBL" id="RRJ85255.1"/>
    </source>
</evidence>
<feature type="transmembrane region" description="Helical" evidence="6">
    <location>
        <begin position="67"/>
        <end position="86"/>
    </location>
</feature>
<accession>A0A3P3VRA0</accession>
<dbReference type="PANTHER" id="PTHR30071">
    <property type="entry name" value="HEME EXPORTER PROTEIN C"/>
    <property type="match status" value="1"/>
</dbReference>
<feature type="transmembrane region" description="Helical" evidence="6">
    <location>
        <begin position="93"/>
        <end position="112"/>
    </location>
</feature>
<name>A0A3P3VRA0_9GAMM</name>
<evidence type="ECO:0000259" key="7">
    <source>
        <dbReference type="Pfam" id="PF01578"/>
    </source>
</evidence>
<protein>
    <recommendedName>
        <fullName evidence="7">Cytochrome c assembly protein domain-containing protein</fullName>
    </recommendedName>
</protein>
<gene>
    <name evidence="8" type="ORF">D0544_09380</name>
</gene>
<dbReference type="AlphaFoldDB" id="A0A3P3VRA0"/>
<dbReference type="InterPro" id="IPR045062">
    <property type="entry name" value="Cyt_c_biogenesis_CcsA/CcmC"/>
</dbReference>
<reference evidence="8 9" key="2">
    <citation type="submission" date="2018-12" db="EMBL/GenBank/DDBJ databases">
        <title>Simiduia agarivorans gen. nov., sp. nov., a marine, agarolytic bacterium isolated from shallow coastal water from Keelung, Taiwan.</title>
        <authorList>
            <person name="Shieh W.Y."/>
        </authorList>
    </citation>
    <scope>NUCLEOTIDE SEQUENCE [LARGE SCALE GENOMIC DNA]</scope>
    <source>
        <strain evidence="8 9">GTF-13</strain>
    </source>
</reference>
<comment type="caution">
    <text evidence="8">The sequence shown here is derived from an EMBL/GenBank/DDBJ whole genome shotgun (WGS) entry which is preliminary data.</text>
</comment>
<evidence type="ECO:0000256" key="1">
    <source>
        <dbReference type="ARBA" id="ARBA00004141"/>
    </source>
</evidence>
<keyword evidence="5 6" id="KW-0472">Membrane</keyword>
<dbReference type="InterPro" id="IPR002541">
    <property type="entry name" value="Cyt_c_assembly"/>
</dbReference>
<evidence type="ECO:0000256" key="6">
    <source>
        <dbReference type="SAM" id="Phobius"/>
    </source>
</evidence>
<keyword evidence="3" id="KW-0201">Cytochrome c-type biogenesis</keyword>
<feature type="transmembrane region" description="Helical" evidence="6">
    <location>
        <begin position="214"/>
        <end position="231"/>
    </location>
</feature>
<organism evidence="8 9">
    <name type="scientific">Aestuariirhabdus litorea</name>
    <dbReference type="NCBI Taxonomy" id="2528527"/>
    <lineage>
        <taxon>Bacteria</taxon>
        <taxon>Pseudomonadati</taxon>
        <taxon>Pseudomonadota</taxon>
        <taxon>Gammaproteobacteria</taxon>
        <taxon>Oceanospirillales</taxon>
        <taxon>Aestuariirhabdaceae</taxon>
        <taxon>Aestuariirhabdus</taxon>
    </lineage>
</organism>
<feature type="transmembrane region" description="Helical" evidence="6">
    <location>
        <begin position="6"/>
        <end position="28"/>
    </location>
</feature>
<feature type="domain" description="Cytochrome c assembly protein" evidence="7">
    <location>
        <begin position="74"/>
        <end position="265"/>
    </location>
</feature>